<accession>A0A176X1D9</accession>
<reference evidence="2 3" key="1">
    <citation type="submission" date="2016-05" db="EMBL/GenBank/DDBJ databases">
        <authorList>
            <person name="Lavstsen T."/>
            <person name="Jespersen J.S."/>
        </authorList>
    </citation>
    <scope>NUCLEOTIDE SEQUENCE [LARGE SCALE GENOMIC DNA]</scope>
    <source>
        <strain evidence="2 3">KCJ1736</strain>
    </source>
</reference>
<dbReference type="AlphaFoldDB" id="A0A176X1D9"/>
<evidence type="ECO:0000256" key="1">
    <source>
        <dbReference type="SAM" id="SignalP"/>
    </source>
</evidence>
<name>A0A176X1D9_AGRTU</name>
<dbReference type="Proteomes" id="UP000077098">
    <property type="component" value="Unassembled WGS sequence"/>
</dbReference>
<sequence>MTTRNLLMLLLASISGTGAIGAAEQVRKDDHVIVFIRHGEKPANGLGQLSCRGLNRSLALPAVLTRLFGKPDRIIAPDPSRQKEDDGKSYAYVRPLATIEPTAIANGLPVETSIGYEDVKELVTALDPTEHPDRVTLVAWEHKKLVKVARALMETEGGDPDDIPKSSGDDFDSLYVLDFPGNGEKPQFKHITQGLSALPDTCP</sequence>
<evidence type="ECO:0000313" key="3">
    <source>
        <dbReference type="Proteomes" id="UP000077098"/>
    </source>
</evidence>
<proteinExistence type="predicted"/>
<evidence type="ECO:0000313" key="2">
    <source>
        <dbReference type="EMBL" id="OAE40465.1"/>
    </source>
</evidence>
<evidence type="ECO:0008006" key="4">
    <source>
        <dbReference type="Google" id="ProtNLM"/>
    </source>
</evidence>
<feature type="signal peptide" evidence="1">
    <location>
        <begin position="1"/>
        <end position="22"/>
    </location>
</feature>
<feature type="chain" id="PRO_5008052963" description="Histidine phosphatase family protein" evidence="1">
    <location>
        <begin position="23"/>
        <end position="203"/>
    </location>
</feature>
<keyword evidence="1" id="KW-0732">Signal</keyword>
<dbReference type="EMBL" id="LXPS01000036">
    <property type="protein sequence ID" value="OAE40465.1"/>
    <property type="molecule type" value="Genomic_DNA"/>
</dbReference>
<organism evidence="2 3">
    <name type="scientific">Agrobacterium tumefaciens</name>
    <dbReference type="NCBI Taxonomy" id="358"/>
    <lineage>
        <taxon>Bacteria</taxon>
        <taxon>Pseudomonadati</taxon>
        <taxon>Pseudomonadota</taxon>
        <taxon>Alphaproteobacteria</taxon>
        <taxon>Hyphomicrobiales</taxon>
        <taxon>Rhizobiaceae</taxon>
        <taxon>Rhizobium/Agrobacterium group</taxon>
        <taxon>Agrobacterium</taxon>
        <taxon>Agrobacterium tumefaciens complex</taxon>
    </lineage>
</organism>
<gene>
    <name evidence="2" type="ORF">A7J57_09260</name>
</gene>
<protein>
    <recommendedName>
        <fullName evidence="4">Histidine phosphatase family protein</fullName>
    </recommendedName>
</protein>
<comment type="caution">
    <text evidence="2">The sequence shown here is derived from an EMBL/GenBank/DDBJ whole genome shotgun (WGS) entry which is preliminary data.</text>
</comment>